<dbReference type="AlphaFoldDB" id="A0AAV7IHP5"/>
<feature type="region of interest" description="Disordered" evidence="1">
    <location>
        <begin position="1"/>
        <end position="56"/>
    </location>
</feature>
<feature type="compositionally biased region" description="Acidic residues" evidence="1">
    <location>
        <begin position="41"/>
        <end position="50"/>
    </location>
</feature>
<accession>A0AAV7IHP5</accession>
<feature type="compositionally biased region" description="Polar residues" evidence="1">
    <location>
        <begin position="7"/>
        <end position="20"/>
    </location>
</feature>
<dbReference type="InterPro" id="IPR012340">
    <property type="entry name" value="NA-bd_OB-fold"/>
</dbReference>
<evidence type="ECO:0000313" key="2">
    <source>
        <dbReference type="EMBL" id="KAH0552543.1"/>
    </source>
</evidence>
<reference evidence="2 3" key="1">
    <citation type="journal article" date="2021" name="J. Hered.">
        <title>A chromosome-level genome assembly of the parasitoid wasp, Cotesia glomerata (Hymenoptera: Braconidae).</title>
        <authorList>
            <person name="Pinto B.J."/>
            <person name="Weis J.J."/>
            <person name="Gamble T."/>
            <person name="Ode P.J."/>
            <person name="Paul R."/>
            <person name="Zaspel J.M."/>
        </authorList>
    </citation>
    <scope>NUCLEOTIDE SEQUENCE [LARGE SCALE GENOMIC DNA]</scope>
    <source>
        <strain evidence="2">CgM1</strain>
    </source>
</reference>
<name>A0AAV7IHP5_COTGL</name>
<feature type="compositionally biased region" description="Polar residues" evidence="1">
    <location>
        <begin position="30"/>
        <end position="40"/>
    </location>
</feature>
<dbReference type="Proteomes" id="UP000826195">
    <property type="component" value="Unassembled WGS sequence"/>
</dbReference>
<dbReference type="EMBL" id="JAHXZJ010001492">
    <property type="protein sequence ID" value="KAH0552543.1"/>
    <property type="molecule type" value="Genomic_DNA"/>
</dbReference>
<gene>
    <name evidence="2" type="ORF">KQX54_012126</name>
</gene>
<comment type="caution">
    <text evidence="2">The sequence shown here is derived from an EMBL/GenBank/DDBJ whole genome shotgun (WGS) entry which is preliminary data.</text>
</comment>
<organism evidence="2 3">
    <name type="scientific">Cotesia glomerata</name>
    <name type="common">Lepidopteran parasitic wasp</name>
    <name type="synonym">Apanteles glomeratus</name>
    <dbReference type="NCBI Taxonomy" id="32391"/>
    <lineage>
        <taxon>Eukaryota</taxon>
        <taxon>Metazoa</taxon>
        <taxon>Ecdysozoa</taxon>
        <taxon>Arthropoda</taxon>
        <taxon>Hexapoda</taxon>
        <taxon>Insecta</taxon>
        <taxon>Pterygota</taxon>
        <taxon>Neoptera</taxon>
        <taxon>Endopterygota</taxon>
        <taxon>Hymenoptera</taxon>
        <taxon>Apocrita</taxon>
        <taxon>Ichneumonoidea</taxon>
        <taxon>Braconidae</taxon>
        <taxon>Microgastrinae</taxon>
        <taxon>Cotesia</taxon>
    </lineage>
</organism>
<keyword evidence="3" id="KW-1185">Reference proteome</keyword>
<evidence type="ECO:0000256" key="1">
    <source>
        <dbReference type="SAM" id="MobiDB-lite"/>
    </source>
</evidence>
<dbReference type="SUPFAM" id="SSF50249">
    <property type="entry name" value="Nucleic acid-binding proteins"/>
    <property type="match status" value="1"/>
</dbReference>
<proteinExistence type="predicted"/>
<sequence length="314" mass="35102">MTKPKKNLNSDNNPKESLSSVADLLERQENNNNDSSQVDDGNQEPPEESPIELSSSEFIKSLKPSSSTIEIVGRVVRIFPTRRHVNQETNEVSFVFKFVLSNDDQESVQVSVWSDEIDRVTDKITNNAIVHIDGAFSKFIGKNLYYNYSTVEIELFIQSNTQVNVIRKVASRPVSQEKQSLPLVEIENCDGVQGYIKTQLNIARIRGKDFARDSCVGSIANKNKYKLEIKIINFTDNFISPFLKGEPVEVSETLKILRGIAMIEVTSIEDISKIDDGSKMSIPELLLANMEISVEMVTNKQTTTGFGSGGKKKS</sequence>
<dbReference type="Gene3D" id="2.40.50.140">
    <property type="entry name" value="Nucleic acid-binding proteins"/>
    <property type="match status" value="1"/>
</dbReference>
<protein>
    <submittedName>
        <fullName evidence="2">Uncharacterized protein</fullName>
    </submittedName>
</protein>
<evidence type="ECO:0000313" key="3">
    <source>
        <dbReference type="Proteomes" id="UP000826195"/>
    </source>
</evidence>